<evidence type="ECO:0000313" key="2">
    <source>
        <dbReference type="Proteomes" id="UP000025227"/>
    </source>
</evidence>
<dbReference type="InterPro" id="IPR006816">
    <property type="entry name" value="ELMO_dom"/>
</dbReference>
<dbReference type="InterPro" id="IPR016024">
    <property type="entry name" value="ARM-type_fold"/>
</dbReference>
<feature type="domain" description="ELMO" evidence="1">
    <location>
        <begin position="342"/>
        <end position="491"/>
    </location>
</feature>
<dbReference type="Pfam" id="PF16457">
    <property type="entry name" value="PH_12"/>
    <property type="match status" value="1"/>
</dbReference>
<name>A0A7I4XZ75_HAECO</name>
<evidence type="ECO:0000313" key="3">
    <source>
        <dbReference type="WBParaSite" id="HCON_00031680-00001"/>
    </source>
</evidence>
<proteinExistence type="predicted"/>
<dbReference type="OrthoDB" id="28413at2759"/>
<reference evidence="3" key="1">
    <citation type="submission" date="2020-12" db="UniProtKB">
        <authorList>
            <consortium name="WormBaseParasite"/>
        </authorList>
    </citation>
    <scope>IDENTIFICATION</scope>
    <source>
        <strain evidence="3">MHco3</strain>
    </source>
</reference>
<dbReference type="InterPro" id="IPR001849">
    <property type="entry name" value="PH_domain"/>
</dbReference>
<dbReference type="PROSITE" id="PS51335">
    <property type="entry name" value="ELMO"/>
    <property type="match status" value="1"/>
</dbReference>
<dbReference type="OMA" id="KIAIQMM"/>
<dbReference type="AlphaFoldDB" id="A0A7I4XZ75"/>
<evidence type="ECO:0000259" key="1">
    <source>
        <dbReference type="PROSITE" id="PS51335"/>
    </source>
</evidence>
<accession>A0A7I4XZ75</accession>
<sequence length="727" mass="81017">MSFHTPVKALNPVDTKLPDHVVKGAVIVDDRIHQWNPSVVLEANGPMSAFIVIDKKSGDVDEVIKRVVVDLKLPSGEDYGLIFEEPKCFLTPSNLSRVTHGFMLTVTAAPSYYVGRIHMAILNRSDNFDTIEWALSSLESFSSDRCFVSCFYKLSNIGLLYDLLADDRIESSQSCLSLCLSSLRSILQLEVDGIGWSSASPVLVSKLATLVTGRAKREDSNVVLIALDMIEQLLNSDSEIIRELVLAEVPAQSLIRHLEKSDERVALAALSLMNALHEKSDAPSREQIVKHFASVPFHTAIRGSVLREGRSRDAALLNQLAPLQRLLIEERTKSLGAPVIESDVEALLSRDDIRSSAKDDAQLGEWSDQLLTTPLGKLAIDTFTKYADQHSEDLRILVSENSMRVSGAAWQLIPVWLHCISIVAGLVGIVPTGEDCVEKLIELLFRCDSSFDALFAVTVQLFHRTWREMHASHDEHDKVANVVQEQLRRAANNRPVTLSMLEDLLSALPYWKMKELWKRELIEKENNQLSSEVVGELRNLLKPSIEQLIRTNRKNVLKQGFTFRRQVKGKTPHKGEDQYCFWKLDASDVLCLTDTDADPYVEGVSHAGNVRRVAAKDIASVDRGEDVTGRKSGAQSMRCIRIVLHNGDSISGATFSDRVMTMWLDGLTDLIGSGSLSRDAMTTADRLLNIELRLRLLDVPNPQSSVEVPPLPDDFSWVKPFAHDLAF</sequence>
<dbReference type="Pfam" id="PF04727">
    <property type="entry name" value="ELMO_CED12"/>
    <property type="match status" value="1"/>
</dbReference>
<dbReference type="WBParaSite" id="HCON_00031680-00001">
    <property type="protein sequence ID" value="HCON_00031680-00001"/>
    <property type="gene ID" value="HCON_00031680"/>
</dbReference>
<dbReference type="SUPFAM" id="SSF48371">
    <property type="entry name" value="ARM repeat"/>
    <property type="match status" value="1"/>
</dbReference>
<protein>
    <submittedName>
        <fullName evidence="3">ELMO domain-containing protein</fullName>
    </submittedName>
</protein>
<keyword evidence="2" id="KW-1185">Reference proteome</keyword>
<dbReference type="Gene3D" id="6.10.10.90">
    <property type="match status" value="1"/>
</dbReference>
<organism evidence="2 3">
    <name type="scientific">Haemonchus contortus</name>
    <name type="common">Barber pole worm</name>
    <dbReference type="NCBI Taxonomy" id="6289"/>
    <lineage>
        <taxon>Eukaryota</taxon>
        <taxon>Metazoa</taxon>
        <taxon>Ecdysozoa</taxon>
        <taxon>Nematoda</taxon>
        <taxon>Chromadorea</taxon>
        <taxon>Rhabditida</taxon>
        <taxon>Rhabditina</taxon>
        <taxon>Rhabditomorpha</taxon>
        <taxon>Strongyloidea</taxon>
        <taxon>Trichostrongylidae</taxon>
        <taxon>Haemonchus</taxon>
    </lineage>
</organism>
<dbReference type="InterPro" id="IPR024574">
    <property type="entry name" value="ELMO_ARM"/>
</dbReference>
<dbReference type="Proteomes" id="UP000025227">
    <property type="component" value="Unplaced"/>
</dbReference>
<dbReference type="Pfam" id="PF11841">
    <property type="entry name" value="ELMO_ARM"/>
    <property type="match status" value="1"/>
</dbReference>